<evidence type="ECO:0008006" key="10">
    <source>
        <dbReference type="Google" id="ProtNLM"/>
    </source>
</evidence>
<dbReference type="InterPro" id="IPR029061">
    <property type="entry name" value="THDP-binding"/>
</dbReference>
<feature type="domain" description="Thiamine pyrophosphate enzyme central" evidence="5">
    <location>
        <begin position="233"/>
        <end position="356"/>
    </location>
</feature>
<dbReference type="STRING" id="1838280.A6M21_09755"/>
<dbReference type="PANTHER" id="PTHR18968">
    <property type="entry name" value="THIAMINE PYROPHOSPHATE ENZYMES"/>
    <property type="match status" value="1"/>
</dbReference>
<dbReference type="GO" id="GO:0050660">
    <property type="term" value="F:flavin adenine dinucleotide binding"/>
    <property type="evidence" value="ECO:0007669"/>
    <property type="project" value="TreeGrafter"/>
</dbReference>
<dbReference type="GO" id="GO:0030976">
    <property type="term" value="F:thiamine pyrophosphate binding"/>
    <property type="evidence" value="ECO:0007669"/>
    <property type="project" value="InterPro"/>
</dbReference>
<dbReference type="PANTHER" id="PTHR18968:SF166">
    <property type="entry name" value="2-HYDROXYACYL-COA LYASE 2"/>
    <property type="match status" value="1"/>
</dbReference>
<dbReference type="AlphaFoldDB" id="A0A1B7LEH6"/>
<comment type="similarity">
    <text evidence="2 4">Belongs to the TPP enzyme family.</text>
</comment>
<keyword evidence="9" id="KW-1185">Reference proteome</keyword>
<dbReference type="RefSeq" id="WP_066668088.1">
    <property type="nucleotide sequence ID" value="NZ_LYVF01000158.1"/>
</dbReference>
<dbReference type="SUPFAM" id="SSF52518">
    <property type="entry name" value="Thiamin diphosphate-binding fold (THDP-binding)"/>
    <property type="match status" value="2"/>
</dbReference>
<dbReference type="InterPro" id="IPR012001">
    <property type="entry name" value="Thiamin_PyroP_enz_TPP-bd_dom"/>
</dbReference>
<evidence type="ECO:0000256" key="4">
    <source>
        <dbReference type="RuleBase" id="RU362132"/>
    </source>
</evidence>
<dbReference type="CDD" id="cd07035">
    <property type="entry name" value="TPP_PYR_POX_like"/>
    <property type="match status" value="1"/>
</dbReference>
<evidence type="ECO:0000313" key="8">
    <source>
        <dbReference type="EMBL" id="OAT81689.1"/>
    </source>
</evidence>
<dbReference type="GO" id="GO:0000287">
    <property type="term" value="F:magnesium ion binding"/>
    <property type="evidence" value="ECO:0007669"/>
    <property type="project" value="InterPro"/>
</dbReference>
<dbReference type="InterPro" id="IPR029035">
    <property type="entry name" value="DHS-like_NAD/FAD-binding_dom"/>
</dbReference>
<dbReference type="SUPFAM" id="SSF52467">
    <property type="entry name" value="DHS-like NAD/FAD-binding domain"/>
    <property type="match status" value="1"/>
</dbReference>
<evidence type="ECO:0000259" key="5">
    <source>
        <dbReference type="Pfam" id="PF00205"/>
    </source>
</evidence>
<protein>
    <recommendedName>
        <fullName evidence="10">Thiamine pyrophosphate-binding protein</fullName>
    </recommendedName>
</protein>
<evidence type="ECO:0000259" key="6">
    <source>
        <dbReference type="Pfam" id="PF02775"/>
    </source>
</evidence>
<dbReference type="GO" id="GO:0009099">
    <property type="term" value="P:L-valine biosynthetic process"/>
    <property type="evidence" value="ECO:0007669"/>
    <property type="project" value="TreeGrafter"/>
</dbReference>
<proteinExistence type="inferred from homology"/>
<dbReference type="GO" id="GO:0003984">
    <property type="term" value="F:acetolactate synthase activity"/>
    <property type="evidence" value="ECO:0007669"/>
    <property type="project" value="TreeGrafter"/>
</dbReference>
<evidence type="ECO:0000256" key="3">
    <source>
        <dbReference type="ARBA" id="ARBA00023052"/>
    </source>
</evidence>
<reference evidence="8 9" key="1">
    <citation type="submission" date="2016-04" db="EMBL/GenBank/DDBJ databases">
        <authorList>
            <person name="Evans L.H."/>
            <person name="Alamgir A."/>
            <person name="Owens N."/>
            <person name="Weber N.D."/>
            <person name="Virtaneva K."/>
            <person name="Barbian K."/>
            <person name="Babar A."/>
            <person name="Rosenke K."/>
        </authorList>
    </citation>
    <scope>NUCLEOTIDE SEQUENCE [LARGE SCALE GENOMIC DNA]</scope>
    <source>
        <strain evidence="8 9">LMa1</strain>
    </source>
</reference>
<dbReference type="Pfam" id="PF02776">
    <property type="entry name" value="TPP_enzyme_N"/>
    <property type="match status" value="1"/>
</dbReference>
<name>A0A1B7LEH6_9FIRM</name>
<evidence type="ECO:0000256" key="2">
    <source>
        <dbReference type="ARBA" id="ARBA00007812"/>
    </source>
</evidence>
<gene>
    <name evidence="8" type="ORF">A6M21_09755</name>
</gene>
<dbReference type="Pfam" id="PF00205">
    <property type="entry name" value="TPP_enzyme_M"/>
    <property type="match status" value="1"/>
</dbReference>
<evidence type="ECO:0000256" key="1">
    <source>
        <dbReference type="ARBA" id="ARBA00001964"/>
    </source>
</evidence>
<evidence type="ECO:0000259" key="7">
    <source>
        <dbReference type="Pfam" id="PF02776"/>
    </source>
</evidence>
<organism evidence="8 9">
    <name type="scientific">Desulfotomaculum copahuensis</name>
    <dbReference type="NCBI Taxonomy" id="1838280"/>
    <lineage>
        <taxon>Bacteria</taxon>
        <taxon>Bacillati</taxon>
        <taxon>Bacillota</taxon>
        <taxon>Clostridia</taxon>
        <taxon>Eubacteriales</taxon>
        <taxon>Desulfotomaculaceae</taxon>
        <taxon>Desulfotomaculum</taxon>
    </lineage>
</organism>
<accession>A0A1B7LEH6</accession>
<dbReference type="InterPro" id="IPR012000">
    <property type="entry name" value="Thiamin_PyroP_enz_cen_dom"/>
</dbReference>
<feature type="domain" description="Thiamine pyrophosphate enzyme TPP-binding" evidence="6">
    <location>
        <begin position="445"/>
        <end position="607"/>
    </location>
</feature>
<feature type="domain" description="Thiamine pyrophosphate enzyme N-terminal TPP-binding" evidence="7">
    <location>
        <begin position="29"/>
        <end position="135"/>
    </location>
</feature>
<dbReference type="OrthoDB" id="4494979at2"/>
<dbReference type="Proteomes" id="UP000078532">
    <property type="component" value="Unassembled WGS sequence"/>
</dbReference>
<dbReference type="InterPro" id="IPR045229">
    <property type="entry name" value="TPP_enz"/>
</dbReference>
<dbReference type="Gene3D" id="3.40.50.1220">
    <property type="entry name" value="TPP-binding domain"/>
    <property type="match status" value="1"/>
</dbReference>
<sequence>MSRLGIEFDEESQKKLSVPLGQREIYPSVGKYIAEILREQGVSIAFGVPGGHIWHFVDAISRIGIKTITFAHEQNAVYAGEAYSQVTQKPGVCYGTVGPGAGNAFSAVQQAWLSNSPIIYLAGGIEVEHDGLYNTIQESYAHRFFEHVTKWSPRVIYPWQVKQFLTRGFKIAQAAPKAPVAFELGIDLLFSKNDEMRQHYWGGFFKHHSDYLENWRGEDTRKPLTCAADPDAVTKAARIIIEAKHPFMIIGDMPVWDQAGPELEEFVNLTKMPFSSRRLGRGIISEKHFNSHRGLPPFKKEIDLVITAGLKVGFFDGYGADYPSVIQISNCQEQVWTYMDTKEVLMGNIKTVFKQLNDYIKAGNMTVQLDAEREAWLQKCHDSNAQAAIKRRDKAYKYGPEHPRYKNNDFMHFGYMAQIIREVNEELYDSKVRVMIDGYTMSDFVMPYLQFTRPASCITANDQAGVGHGVGQAIGAALGDMEKGELVPILALMGDSGMMNAGWDVEVAVRHKLPIVFLVTNNGGWMPGMKYVWYGPNWDMLGDQDVYGNDWQGHMQMGEERPIGIQFEKFAESIGAYGMVCNREENFCNDLKRAFAIAEKGQPVIMNCIMDQHLVNKAIMGPAYCLMYAHLPYEELPPRGKAARQRFLSNWFPALKNEPQIPFPDSWEPLGESEFGPYIPKEKIFK</sequence>
<dbReference type="Gene3D" id="3.40.50.970">
    <property type="match status" value="2"/>
</dbReference>
<comment type="caution">
    <text evidence="8">The sequence shown here is derived from an EMBL/GenBank/DDBJ whole genome shotgun (WGS) entry which is preliminary data.</text>
</comment>
<evidence type="ECO:0000313" key="9">
    <source>
        <dbReference type="Proteomes" id="UP000078532"/>
    </source>
</evidence>
<dbReference type="GO" id="GO:0009097">
    <property type="term" value="P:isoleucine biosynthetic process"/>
    <property type="evidence" value="ECO:0007669"/>
    <property type="project" value="TreeGrafter"/>
</dbReference>
<dbReference type="EMBL" id="LYVF01000158">
    <property type="protein sequence ID" value="OAT81689.1"/>
    <property type="molecule type" value="Genomic_DNA"/>
</dbReference>
<comment type="cofactor">
    <cofactor evidence="1">
        <name>thiamine diphosphate</name>
        <dbReference type="ChEBI" id="CHEBI:58937"/>
    </cofactor>
</comment>
<dbReference type="Pfam" id="PF02775">
    <property type="entry name" value="TPP_enzyme_C"/>
    <property type="match status" value="1"/>
</dbReference>
<dbReference type="InterPro" id="IPR011766">
    <property type="entry name" value="TPP_enzyme_TPP-bd"/>
</dbReference>
<keyword evidence="3 4" id="KW-0786">Thiamine pyrophosphate</keyword>
<dbReference type="GO" id="GO:0005948">
    <property type="term" value="C:acetolactate synthase complex"/>
    <property type="evidence" value="ECO:0007669"/>
    <property type="project" value="TreeGrafter"/>
</dbReference>